<dbReference type="EMBL" id="LWBR01000022">
    <property type="protein sequence ID" value="KZN96485.1"/>
    <property type="molecule type" value="Genomic_DNA"/>
</dbReference>
<evidence type="ECO:0000313" key="2">
    <source>
        <dbReference type="Proteomes" id="UP000076476"/>
    </source>
</evidence>
<sequence length="77" mass="8781">MASDLGVVKCPQCEGTGRKLNWFDTPKRLDYGTNRSIESRDNKRYSPSGREMFDEKCPICLGKGKLNKLYDGSRTNF</sequence>
<dbReference type="AlphaFoldDB" id="A0A165XWV0"/>
<comment type="caution">
    <text evidence="1">The sequence shown here is derived from an EMBL/GenBank/DDBJ whole genome shotgun (WGS) entry which is preliminary data.</text>
</comment>
<reference evidence="1 2" key="1">
    <citation type="submission" date="2016-04" db="EMBL/GenBank/DDBJ databases">
        <title>Draft genome sequence of Aeribacillus pallidus 8m3 from petroleum reservoir.</title>
        <authorList>
            <person name="Poltaraus A.B."/>
            <person name="Nazina T.N."/>
            <person name="Tourova T.P."/>
            <person name="Malakho S.M."/>
            <person name="Korshunova A.V."/>
            <person name="Sokolova D.S."/>
        </authorList>
    </citation>
    <scope>NUCLEOTIDE SEQUENCE [LARGE SCALE GENOMIC DNA]</scope>
    <source>
        <strain evidence="1 2">8m3</strain>
    </source>
</reference>
<proteinExistence type="predicted"/>
<accession>A0A165XWV0</accession>
<organism evidence="1 2">
    <name type="scientific">Aeribacillus pallidus</name>
    <dbReference type="NCBI Taxonomy" id="33936"/>
    <lineage>
        <taxon>Bacteria</taxon>
        <taxon>Bacillati</taxon>
        <taxon>Bacillota</taxon>
        <taxon>Bacilli</taxon>
        <taxon>Bacillales</taxon>
        <taxon>Bacillaceae</taxon>
        <taxon>Aeribacillus</taxon>
    </lineage>
</organism>
<gene>
    <name evidence="1" type="ORF">AZI98_08620</name>
</gene>
<name>A0A165XWV0_9BACI</name>
<keyword evidence="2" id="KW-1185">Reference proteome</keyword>
<dbReference type="Proteomes" id="UP000076476">
    <property type="component" value="Unassembled WGS sequence"/>
</dbReference>
<protein>
    <submittedName>
        <fullName evidence="1">Uncharacterized protein</fullName>
    </submittedName>
</protein>
<evidence type="ECO:0000313" key="1">
    <source>
        <dbReference type="EMBL" id="KZN96485.1"/>
    </source>
</evidence>